<feature type="transmembrane region" description="Helical" evidence="1">
    <location>
        <begin position="137"/>
        <end position="159"/>
    </location>
</feature>
<dbReference type="Pfam" id="PF13593">
    <property type="entry name" value="SBF_like"/>
    <property type="match status" value="1"/>
</dbReference>
<dbReference type="Proteomes" id="UP000642107">
    <property type="component" value="Unassembled WGS sequence"/>
</dbReference>
<keyword evidence="1" id="KW-0472">Membrane</keyword>
<organism evidence="2 3">
    <name type="scientific">Flavimobilis rhizosphaerae</name>
    <dbReference type="NCBI Taxonomy" id="2775421"/>
    <lineage>
        <taxon>Bacteria</taxon>
        <taxon>Bacillati</taxon>
        <taxon>Actinomycetota</taxon>
        <taxon>Actinomycetes</taxon>
        <taxon>Micrococcales</taxon>
        <taxon>Jonesiaceae</taxon>
        <taxon>Flavimobilis</taxon>
    </lineage>
</organism>
<feature type="transmembrane region" description="Helical" evidence="1">
    <location>
        <begin position="165"/>
        <end position="186"/>
    </location>
</feature>
<feature type="transmembrane region" description="Helical" evidence="1">
    <location>
        <begin position="232"/>
        <end position="256"/>
    </location>
</feature>
<name>A0ABR9DQS7_9MICO</name>
<evidence type="ECO:0000313" key="2">
    <source>
        <dbReference type="EMBL" id="MBD9699471.1"/>
    </source>
</evidence>
<feature type="transmembrane region" description="Helical" evidence="1">
    <location>
        <begin position="76"/>
        <end position="94"/>
    </location>
</feature>
<protein>
    <submittedName>
        <fullName evidence="2">Bile acid:sodium symporter</fullName>
    </submittedName>
</protein>
<gene>
    <name evidence="2" type="ORF">IGS67_08210</name>
</gene>
<evidence type="ECO:0000256" key="1">
    <source>
        <dbReference type="SAM" id="Phobius"/>
    </source>
</evidence>
<dbReference type="PANTHER" id="PTHR18640">
    <property type="entry name" value="SOLUTE CARRIER FAMILY 10 MEMBER 7"/>
    <property type="match status" value="1"/>
</dbReference>
<keyword evidence="1" id="KW-1133">Transmembrane helix</keyword>
<feature type="transmembrane region" description="Helical" evidence="1">
    <location>
        <begin position="277"/>
        <end position="304"/>
    </location>
</feature>
<proteinExistence type="predicted"/>
<dbReference type="Gene3D" id="1.20.1530.20">
    <property type="match status" value="1"/>
</dbReference>
<dbReference type="InterPro" id="IPR016833">
    <property type="entry name" value="Put_Na-Bile_cotransptr"/>
</dbReference>
<evidence type="ECO:0000313" key="3">
    <source>
        <dbReference type="Proteomes" id="UP000642107"/>
    </source>
</evidence>
<keyword evidence="1" id="KW-0812">Transmembrane</keyword>
<reference evidence="2 3" key="1">
    <citation type="submission" date="2020-09" db="EMBL/GenBank/DDBJ databases">
        <title>Flavimobilis rhizosphaerae sp. nov., isolated from rhizosphere soil of Spartina alterniflora.</title>
        <authorList>
            <person name="Hanqin C."/>
        </authorList>
    </citation>
    <scope>NUCLEOTIDE SEQUENCE [LARGE SCALE GENOMIC DNA]</scope>
    <source>
        <strain evidence="2 3">GY 10621</strain>
    </source>
</reference>
<dbReference type="InterPro" id="IPR038770">
    <property type="entry name" value="Na+/solute_symporter_sf"/>
</dbReference>
<dbReference type="PANTHER" id="PTHR18640:SF5">
    <property type="entry name" value="SODIUM_BILE ACID COTRANSPORTER 7"/>
    <property type="match status" value="1"/>
</dbReference>
<dbReference type="PIRSF" id="PIRSF026166">
    <property type="entry name" value="UCP026166"/>
    <property type="match status" value="1"/>
</dbReference>
<comment type="caution">
    <text evidence="2">The sequence shown here is derived from an EMBL/GenBank/DDBJ whole genome shotgun (WGS) entry which is preliminary data.</text>
</comment>
<sequence length="326" mass="33884">MTEHARVWRRWVDPLTASILGLLVLGLLLPARGAVGDVLDGVRDGAVVLLFLLYGARMPSGELLRAMRRIRVQGTMLAATFLVFPLLGLAVQLVPDAVLPPDVRRGLLYLSILPSTVQSSVVLTAEARGDVPAALTGATVSNVLGVVVTPVLAIALLGAGGTGGAGSVLLPALGMLLAPFVVGQLLQPLVGAWLRAHPRLTRVTDRATILLVVYTSVSEASTSGAWDEVTPLVLAALLGVCAVLLAIMLGLTWWGGGRLGLTRPERIALLMCGSKKSAATGLPMSTVLFAPAVAAGLALPVIAYHQLQLTVCVILARRLAQGPTSH</sequence>
<dbReference type="EMBL" id="JACZDF010000003">
    <property type="protein sequence ID" value="MBD9699471.1"/>
    <property type="molecule type" value="Genomic_DNA"/>
</dbReference>
<keyword evidence="3" id="KW-1185">Reference proteome</keyword>
<accession>A0ABR9DQS7</accession>